<proteinExistence type="predicted"/>
<accession>A0A814IAT0</accession>
<protein>
    <submittedName>
        <fullName evidence="1">Uncharacterized protein</fullName>
    </submittedName>
</protein>
<evidence type="ECO:0000313" key="2">
    <source>
        <dbReference type="Proteomes" id="UP000663852"/>
    </source>
</evidence>
<sequence length="70" mass="7935">MRLLRRDCGATAIFLPQLCAITNMGINSIRRDDNIPSESKTFKLIYGPVMACTVRLIIQMTWLHGGQLDR</sequence>
<dbReference type="AlphaFoldDB" id="A0A814IAT0"/>
<reference evidence="1" key="1">
    <citation type="submission" date="2021-02" db="EMBL/GenBank/DDBJ databases">
        <authorList>
            <person name="Nowell W R."/>
        </authorList>
    </citation>
    <scope>NUCLEOTIDE SEQUENCE</scope>
</reference>
<dbReference type="EMBL" id="CAJNOJ010000068">
    <property type="protein sequence ID" value="CAF1021914.1"/>
    <property type="molecule type" value="Genomic_DNA"/>
</dbReference>
<gene>
    <name evidence="1" type="ORF">EDS130_LOCUS15942</name>
</gene>
<evidence type="ECO:0000313" key="1">
    <source>
        <dbReference type="EMBL" id="CAF1021914.1"/>
    </source>
</evidence>
<dbReference type="Proteomes" id="UP000663852">
    <property type="component" value="Unassembled WGS sequence"/>
</dbReference>
<name>A0A814IAT0_ADIRI</name>
<organism evidence="1 2">
    <name type="scientific">Adineta ricciae</name>
    <name type="common">Rotifer</name>
    <dbReference type="NCBI Taxonomy" id="249248"/>
    <lineage>
        <taxon>Eukaryota</taxon>
        <taxon>Metazoa</taxon>
        <taxon>Spiralia</taxon>
        <taxon>Gnathifera</taxon>
        <taxon>Rotifera</taxon>
        <taxon>Eurotatoria</taxon>
        <taxon>Bdelloidea</taxon>
        <taxon>Adinetida</taxon>
        <taxon>Adinetidae</taxon>
        <taxon>Adineta</taxon>
    </lineage>
</organism>
<comment type="caution">
    <text evidence="1">The sequence shown here is derived from an EMBL/GenBank/DDBJ whole genome shotgun (WGS) entry which is preliminary data.</text>
</comment>